<sequence length="141" mass="15964">MAAFSDNSEIFSNLSSKIINLFLRRTEGNQDIISKTLDDLNSLNYRYPIITNPTEAILLVNQCCSFIPTDDGILVQKYSQLLWNLVRHQNLLIEGKTLTLAIQWCLSGLQTRDKNVILDVLQALDTILRSNINKQIIVSNA</sequence>
<protein>
    <recommendedName>
        <fullName evidence="3">MMS19 nucleotide excision repair protein</fullName>
    </recommendedName>
</protein>
<dbReference type="EMBL" id="CAACVG010011443">
    <property type="protein sequence ID" value="VEN58082.1"/>
    <property type="molecule type" value="Genomic_DNA"/>
</dbReference>
<proteinExistence type="predicted"/>
<reference evidence="1 2" key="1">
    <citation type="submission" date="2019-01" db="EMBL/GenBank/DDBJ databases">
        <authorList>
            <person name="Sayadi A."/>
        </authorList>
    </citation>
    <scope>NUCLEOTIDE SEQUENCE [LARGE SCALE GENOMIC DNA]</scope>
</reference>
<accession>A0A653DCZ0</accession>
<evidence type="ECO:0000313" key="1">
    <source>
        <dbReference type="EMBL" id="VEN58082.1"/>
    </source>
</evidence>
<name>A0A653DCZ0_CALMS</name>
<dbReference type="OrthoDB" id="66533at2759"/>
<keyword evidence="2" id="KW-1185">Reference proteome</keyword>
<gene>
    <name evidence="1" type="ORF">CALMAC_LOCUS16528</name>
</gene>
<dbReference type="AlphaFoldDB" id="A0A653DCZ0"/>
<organism evidence="1 2">
    <name type="scientific">Callosobruchus maculatus</name>
    <name type="common">Southern cowpea weevil</name>
    <name type="synonym">Pulse bruchid</name>
    <dbReference type="NCBI Taxonomy" id="64391"/>
    <lineage>
        <taxon>Eukaryota</taxon>
        <taxon>Metazoa</taxon>
        <taxon>Ecdysozoa</taxon>
        <taxon>Arthropoda</taxon>
        <taxon>Hexapoda</taxon>
        <taxon>Insecta</taxon>
        <taxon>Pterygota</taxon>
        <taxon>Neoptera</taxon>
        <taxon>Endopterygota</taxon>
        <taxon>Coleoptera</taxon>
        <taxon>Polyphaga</taxon>
        <taxon>Cucujiformia</taxon>
        <taxon>Chrysomeloidea</taxon>
        <taxon>Chrysomelidae</taxon>
        <taxon>Bruchinae</taxon>
        <taxon>Bruchini</taxon>
        <taxon>Callosobruchus</taxon>
    </lineage>
</organism>
<dbReference type="Proteomes" id="UP000410492">
    <property type="component" value="Unassembled WGS sequence"/>
</dbReference>
<evidence type="ECO:0000313" key="2">
    <source>
        <dbReference type="Proteomes" id="UP000410492"/>
    </source>
</evidence>
<evidence type="ECO:0008006" key="3">
    <source>
        <dbReference type="Google" id="ProtNLM"/>
    </source>
</evidence>